<dbReference type="InterPro" id="IPR051677">
    <property type="entry name" value="AfsR-DnrI-RedD_regulator"/>
</dbReference>
<dbReference type="PANTHER" id="PTHR35807:SF1">
    <property type="entry name" value="TRANSCRIPTIONAL REGULATOR REDD"/>
    <property type="match status" value="1"/>
</dbReference>
<reference evidence="2" key="1">
    <citation type="journal article" date="2019" name="Int. J. Syst. Evol. Microbiol.">
        <title>The Global Catalogue of Microorganisms (GCM) 10K type strain sequencing project: providing services to taxonomists for standard genome sequencing and annotation.</title>
        <authorList>
            <consortium name="The Broad Institute Genomics Platform"/>
            <consortium name="The Broad Institute Genome Sequencing Center for Infectious Disease"/>
            <person name="Wu L."/>
            <person name="Ma J."/>
        </authorList>
    </citation>
    <scope>NUCLEOTIDE SEQUENCE [LARGE SCALE GENOMIC DNA]</scope>
    <source>
        <strain evidence="2">CCUG 66188</strain>
    </source>
</reference>
<keyword evidence="2" id="KW-1185">Reference proteome</keyword>
<proteinExistence type="predicted"/>
<dbReference type="InterPro" id="IPR036388">
    <property type="entry name" value="WH-like_DNA-bd_sf"/>
</dbReference>
<dbReference type="SUPFAM" id="SSF48452">
    <property type="entry name" value="TPR-like"/>
    <property type="match status" value="1"/>
</dbReference>
<evidence type="ECO:0000313" key="2">
    <source>
        <dbReference type="Proteomes" id="UP001596353"/>
    </source>
</evidence>
<dbReference type="Gene3D" id="1.10.10.10">
    <property type="entry name" value="Winged helix-like DNA-binding domain superfamily/Winged helix DNA-binding domain"/>
    <property type="match status" value="1"/>
</dbReference>
<gene>
    <name evidence="1" type="ORF">ACFQFQ_19030</name>
</gene>
<organism evidence="1 2">
    <name type="scientific">Sulfitobacter porphyrae</name>
    <dbReference type="NCBI Taxonomy" id="1246864"/>
    <lineage>
        <taxon>Bacteria</taxon>
        <taxon>Pseudomonadati</taxon>
        <taxon>Pseudomonadota</taxon>
        <taxon>Alphaproteobacteria</taxon>
        <taxon>Rhodobacterales</taxon>
        <taxon>Roseobacteraceae</taxon>
        <taxon>Sulfitobacter</taxon>
    </lineage>
</organism>
<comment type="caution">
    <text evidence="1">The sequence shown here is derived from an EMBL/GenBank/DDBJ whole genome shotgun (WGS) entry which is preliminary data.</text>
</comment>
<dbReference type="EMBL" id="JBHSWG010000001">
    <property type="protein sequence ID" value="MFC6761101.1"/>
    <property type="molecule type" value="Genomic_DNA"/>
</dbReference>
<evidence type="ECO:0000313" key="1">
    <source>
        <dbReference type="EMBL" id="MFC6761101.1"/>
    </source>
</evidence>
<dbReference type="PANTHER" id="PTHR35807">
    <property type="entry name" value="TRANSCRIPTIONAL REGULATOR REDD-RELATED"/>
    <property type="match status" value="1"/>
</dbReference>
<dbReference type="SUPFAM" id="SSF46894">
    <property type="entry name" value="C-terminal effector domain of the bipartite response regulators"/>
    <property type="match status" value="1"/>
</dbReference>
<dbReference type="Gene3D" id="1.25.40.10">
    <property type="entry name" value="Tetratricopeptide repeat domain"/>
    <property type="match status" value="1"/>
</dbReference>
<dbReference type="InterPro" id="IPR016032">
    <property type="entry name" value="Sig_transdc_resp-reg_C-effctor"/>
</dbReference>
<dbReference type="Proteomes" id="UP001596353">
    <property type="component" value="Unassembled WGS sequence"/>
</dbReference>
<dbReference type="InterPro" id="IPR011990">
    <property type="entry name" value="TPR-like_helical_dom_sf"/>
</dbReference>
<accession>A0ABW2B7C1</accession>
<evidence type="ECO:0008006" key="3">
    <source>
        <dbReference type="Google" id="ProtNLM"/>
    </source>
</evidence>
<sequence>MTVVRIRLRGDFCISSPTGDALTPRGKKAMGLLAMLASSDNHTRSRRWLEDKLWSDRGSEQARGSLRTTLVDIRKNLGEFAEILGSDRTSVWLEQDRIETDIDNTESTREFLEGLVIPDPEFNDWLMQQRMMLRRSGANRSDAQLPGRVTIQCGEPWNQSSVGNAKQQIVNDQVGKIISEFIAASRRTITETNADLVIRTSIEEEDGGAAILVQVIDPLMDEIVHSDHCFAEDLNNFLRSQEVLGRFCWNVADLTLEKLPGLRRDQSPLAMRSGHVQKALRKVLTFDPVEMQSSLSVLDIANDEMDAGLYLALKAWAMTSMIMEGFLVEDAATLEEISALLTRAEELAPGDAMMAAVSANVQAILFERHDSAVNLARRALRENPNNLFALQAMSVGRIAQGQLDQAYELSRQSKFISALSKFEAMCNLHHSLLCISLQRTEEAVASSKLAAERSPAYRAPRRQLIGLHAAQNRAADSLKQVNELKTIETNFSIERYLFDQSYPSNTLRKSGYLDRARQSLVGRK</sequence>
<protein>
    <recommendedName>
        <fullName evidence="3">Transcriptional regulator</fullName>
    </recommendedName>
</protein>
<name>A0ABW2B7C1_9RHOB</name>